<proteinExistence type="predicted"/>
<protein>
    <submittedName>
        <fullName evidence="2">Uncharacterized protein</fullName>
    </submittedName>
</protein>
<feature type="compositionally biased region" description="Basic residues" evidence="1">
    <location>
        <begin position="155"/>
        <end position="167"/>
    </location>
</feature>
<evidence type="ECO:0000313" key="2">
    <source>
        <dbReference type="EMBL" id="KAJ5101091.1"/>
    </source>
</evidence>
<accession>A0A9W9FIY9</accession>
<feature type="compositionally biased region" description="Basic and acidic residues" evidence="1">
    <location>
        <begin position="142"/>
        <end position="154"/>
    </location>
</feature>
<reference evidence="2" key="2">
    <citation type="journal article" date="2023" name="IMA Fungus">
        <title>Comparative genomic study of the Penicillium genus elucidates a diverse pangenome and 15 lateral gene transfer events.</title>
        <authorList>
            <person name="Petersen C."/>
            <person name="Sorensen T."/>
            <person name="Nielsen M.R."/>
            <person name="Sondergaard T.E."/>
            <person name="Sorensen J.L."/>
            <person name="Fitzpatrick D.A."/>
            <person name="Frisvad J.C."/>
            <person name="Nielsen K.L."/>
        </authorList>
    </citation>
    <scope>NUCLEOTIDE SEQUENCE</scope>
    <source>
        <strain evidence="2">IBT 30069</strain>
    </source>
</reference>
<feature type="region of interest" description="Disordered" evidence="1">
    <location>
        <begin position="142"/>
        <end position="167"/>
    </location>
</feature>
<comment type="caution">
    <text evidence="2">The sequence shown here is derived from an EMBL/GenBank/DDBJ whole genome shotgun (WGS) entry which is preliminary data.</text>
</comment>
<dbReference type="OrthoDB" id="5238363at2759"/>
<name>A0A9W9FIY9_9EURO</name>
<gene>
    <name evidence="2" type="ORF">N7456_007143</name>
</gene>
<keyword evidence="3" id="KW-1185">Reference proteome</keyword>
<dbReference type="AlphaFoldDB" id="A0A9W9FIY9"/>
<sequence length="167" mass="19537">MKWLNSSSPGLVLRYTTEHVLSPIGKRYLGSADHPIRPKIAYMFENRDRNTLWWRVSTSKIGDFKRVVRSWCARRARIAFREALKNQGYDELGIPLPDSPKAQTRRLTGSLEILFHPKCVNQSSETLQRDTDRCLEEILQRREKFSNREPNREPKRPRKHSGPSHGQ</sequence>
<evidence type="ECO:0000256" key="1">
    <source>
        <dbReference type="SAM" id="MobiDB-lite"/>
    </source>
</evidence>
<dbReference type="Proteomes" id="UP001149165">
    <property type="component" value="Unassembled WGS sequence"/>
</dbReference>
<dbReference type="EMBL" id="JAPQKH010000004">
    <property type="protein sequence ID" value="KAJ5101091.1"/>
    <property type="molecule type" value="Genomic_DNA"/>
</dbReference>
<organism evidence="2 3">
    <name type="scientific">Penicillium angulare</name>
    <dbReference type="NCBI Taxonomy" id="116970"/>
    <lineage>
        <taxon>Eukaryota</taxon>
        <taxon>Fungi</taxon>
        <taxon>Dikarya</taxon>
        <taxon>Ascomycota</taxon>
        <taxon>Pezizomycotina</taxon>
        <taxon>Eurotiomycetes</taxon>
        <taxon>Eurotiomycetidae</taxon>
        <taxon>Eurotiales</taxon>
        <taxon>Aspergillaceae</taxon>
        <taxon>Penicillium</taxon>
    </lineage>
</organism>
<reference evidence="2" key="1">
    <citation type="submission" date="2022-11" db="EMBL/GenBank/DDBJ databases">
        <authorList>
            <person name="Petersen C."/>
        </authorList>
    </citation>
    <scope>NUCLEOTIDE SEQUENCE</scope>
    <source>
        <strain evidence="2">IBT 30069</strain>
    </source>
</reference>
<evidence type="ECO:0000313" key="3">
    <source>
        <dbReference type="Proteomes" id="UP001149165"/>
    </source>
</evidence>